<evidence type="ECO:0000313" key="2">
    <source>
        <dbReference type="EMBL" id="BBZ06992.1"/>
    </source>
</evidence>
<proteinExistence type="predicted"/>
<dbReference type="EMBL" id="AP022605">
    <property type="protein sequence ID" value="BBZ06992.1"/>
    <property type="molecule type" value="Genomic_DNA"/>
</dbReference>
<gene>
    <name evidence="2" type="ORF">MDOR_11610</name>
</gene>
<protein>
    <submittedName>
        <fullName evidence="2">Uncharacterized protein</fullName>
    </submittedName>
</protein>
<organism evidence="2 3">
    <name type="scientific">Mycolicibacterium doricum</name>
    <dbReference type="NCBI Taxonomy" id="126673"/>
    <lineage>
        <taxon>Bacteria</taxon>
        <taxon>Bacillati</taxon>
        <taxon>Actinomycetota</taxon>
        <taxon>Actinomycetes</taxon>
        <taxon>Mycobacteriales</taxon>
        <taxon>Mycobacteriaceae</taxon>
        <taxon>Mycolicibacterium</taxon>
    </lineage>
</organism>
<accession>A0A7I7VQM6</accession>
<evidence type="ECO:0000313" key="3">
    <source>
        <dbReference type="Proteomes" id="UP000467201"/>
    </source>
</evidence>
<dbReference type="AlphaFoldDB" id="A0A7I7VQM6"/>
<name>A0A7I7VQM6_9MYCO</name>
<reference evidence="2 3" key="1">
    <citation type="journal article" date="2019" name="Emerg. Microbes Infect.">
        <title>Comprehensive subspecies identification of 175 nontuberculous mycobacteria species based on 7547 genomic profiles.</title>
        <authorList>
            <person name="Matsumoto Y."/>
            <person name="Kinjo T."/>
            <person name="Motooka D."/>
            <person name="Nabeya D."/>
            <person name="Jung N."/>
            <person name="Uechi K."/>
            <person name="Horii T."/>
            <person name="Iida T."/>
            <person name="Fujita J."/>
            <person name="Nakamura S."/>
        </authorList>
    </citation>
    <scope>NUCLEOTIDE SEQUENCE [LARGE SCALE GENOMIC DNA]</scope>
    <source>
        <strain evidence="2 3">JCM 12405</strain>
    </source>
</reference>
<dbReference type="Proteomes" id="UP000467201">
    <property type="component" value="Chromosome"/>
</dbReference>
<sequence length="58" mass="6058">MVLSHLSLLLRLRPTDGAHGRLATGGFPRGLFGAPLGSTLSHPSHFSERSFAAGDSLS</sequence>
<evidence type="ECO:0000256" key="1">
    <source>
        <dbReference type="SAM" id="MobiDB-lite"/>
    </source>
</evidence>
<feature type="region of interest" description="Disordered" evidence="1">
    <location>
        <begin position="39"/>
        <end position="58"/>
    </location>
</feature>
<dbReference type="KEGG" id="mdr:MDOR_11610"/>